<protein>
    <recommendedName>
        <fullName evidence="2">histidine kinase</fullName>
        <ecNumber evidence="2">2.7.13.3</ecNumber>
    </recommendedName>
</protein>
<dbReference type="PANTHER" id="PTHR43711:SF28">
    <property type="entry name" value="SENSOR HISTIDINE KINASE YXDK"/>
    <property type="match status" value="1"/>
</dbReference>
<dbReference type="Pfam" id="PF00072">
    <property type="entry name" value="Response_reg"/>
    <property type="match status" value="1"/>
</dbReference>
<evidence type="ECO:0000259" key="10">
    <source>
        <dbReference type="PROSITE" id="PS50110"/>
    </source>
</evidence>
<evidence type="ECO:0000256" key="5">
    <source>
        <dbReference type="ARBA" id="ARBA00022777"/>
    </source>
</evidence>
<dbReference type="SMART" id="SM00065">
    <property type="entry name" value="GAF"/>
    <property type="match status" value="1"/>
</dbReference>
<dbReference type="Gene3D" id="3.30.450.40">
    <property type="match status" value="1"/>
</dbReference>
<proteinExistence type="predicted"/>
<dbReference type="Pfam" id="PF01590">
    <property type="entry name" value="GAF"/>
    <property type="match status" value="1"/>
</dbReference>
<dbReference type="Pfam" id="PF02518">
    <property type="entry name" value="HATPase_c"/>
    <property type="match status" value="1"/>
</dbReference>
<dbReference type="FunFam" id="3.30.565.10:FF:000006">
    <property type="entry name" value="Sensor histidine kinase WalK"/>
    <property type="match status" value="1"/>
</dbReference>
<dbReference type="CDD" id="cd00156">
    <property type="entry name" value="REC"/>
    <property type="match status" value="1"/>
</dbReference>
<dbReference type="SUPFAM" id="SSF55781">
    <property type="entry name" value="GAF domain-like"/>
    <property type="match status" value="1"/>
</dbReference>
<keyword evidence="7" id="KW-0472">Membrane</keyword>
<evidence type="ECO:0000259" key="9">
    <source>
        <dbReference type="PROSITE" id="PS50109"/>
    </source>
</evidence>
<dbReference type="Proteomes" id="UP000265715">
    <property type="component" value="Unassembled WGS sequence"/>
</dbReference>
<dbReference type="InterPro" id="IPR003661">
    <property type="entry name" value="HisK_dim/P_dom"/>
</dbReference>
<dbReference type="Gene3D" id="1.10.287.130">
    <property type="match status" value="1"/>
</dbReference>
<name>A0A399EVJ9_9DEIN</name>
<dbReference type="EC" id="2.7.13.3" evidence="2"/>
<dbReference type="SUPFAM" id="SSF52172">
    <property type="entry name" value="CheY-like"/>
    <property type="match status" value="1"/>
</dbReference>
<evidence type="ECO:0000313" key="13">
    <source>
        <dbReference type="EMBL" id="RIH88068.1"/>
    </source>
</evidence>
<dbReference type="InterPro" id="IPR050736">
    <property type="entry name" value="Sensor_HK_Regulatory"/>
</dbReference>
<evidence type="ECO:0000256" key="6">
    <source>
        <dbReference type="ARBA" id="ARBA00023012"/>
    </source>
</evidence>
<evidence type="ECO:0000259" key="12">
    <source>
        <dbReference type="PROSITE" id="PS50113"/>
    </source>
</evidence>
<dbReference type="InterPro" id="IPR004358">
    <property type="entry name" value="Sig_transdc_His_kin-like_C"/>
</dbReference>
<evidence type="ECO:0000259" key="11">
    <source>
        <dbReference type="PROSITE" id="PS50112"/>
    </source>
</evidence>
<dbReference type="CDD" id="cd00075">
    <property type="entry name" value="HATPase"/>
    <property type="match status" value="1"/>
</dbReference>
<dbReference type="CDD" id="cd00082">
    <property type="entry name" value="HisKA"/>
    <property type="match status" value="1"/>
</dbReference>
<dbReference type="OrthoDB" id="112712at2"/>
<dbReference type="PRINTS" id="PR00344">
    <property type="entry name" value="BCTRLSENSOR"/>
</dbReference>
<reference evidence="13 14" key="1">
    <citation type="submission" date="2018-08" db="EMBL/GenBank/DDBJ databases">
        <title>Meiothermus terrae DSM 26712 genome sequencing project.</title>
        <authorList>
            <person name="Da Costa M.S."/>
            <person name="Albuquerque L."/>
            <person name="Raposo P."/>
            <person name="Froufe H.J.C."/>
            <person name="Barroso C.S."/>
            <person name="Egas C."/>
        </authorList>
    </citation>
    <scope>NUCLEOTIDE SEQUENCE [LARGE SCALE GENOMIC DNA]</scope>
    <source>
        <strain evidence="13 14">DSM 26712</strain>
    </source>
</reference>
<keyword evidence="5 13" id="KW-0418">Kinase</keyword>
<accession>A0A399EVJ9</accession>
<dbReference type="SMART" id="SM00388">
    <property type="entry name" value="HisKA"/>
    <property type="match status" value="1"/>
</dbReference>
<gene>
    <name evidence="13" type="primary">resE_3</name>
    <name evidence="13" type="ORF">Mterra_01063</name>
</gene>
<keyword evidence="14" id="KW-1185">Reference proteome</keyword>
<dbReference type="InterPro" id="IPR036890">
    <property type="entry name" value="HATPase_C_sf"/>
</dbReference>
<keyword evidence="4 13" id="KW-0808">Transferase</keyword>
<dbReference type="PROSITE" id="PS50109">
    <property type="entry name" value="HIS_KIN"/>
    <property type="match status" value="1"/>
</dbReference>
<dbReference type="InterPro" id="IPR000700">
    <property type="entry name" value="PAS-assoc_C"/>
</dbReference>
<evidence type="ECO:0000256" key="8">
    <source>
        <dbReference type="PROSITE-ProRule" id="PRU00169"/>
    </source>
</evidence>
<dbReference type="RefSeq" id="WP_119314238.1">
    <property type="nucleotide sequence ID" value="NZ_QXDL01000029.1"/>
</dbReference>
<evidence type="ECO:0000313" key="14">
    <source>
        <dbReference type="Proteomes" id="UP000265715"/>
    </source>
</evidence>
<dbReference type="InterPro" id="IPR036097">
    <property type="entry name" value="HisK_dim/P_sf"/>
</dbReference>
<dbReference type="NCBIfam" id="TIGR00229">
    <property type="entry name" value="sensory_box"/>
    <property type="match status" value="1"/>
</dbReference>
<dbReference type="SMART" id="SM00387">
    <property type="entry name" value="HATPase_c"/>
    <property type="match status" value="1"/>
</dbReference>
<organism evidence="13 14">
    <name type="scientific">Calidithermus terrae</name>
    <dbReference type="NCBI Taxonomy" id="1408545"/>
    <lineage>
        <taxon>Bacteria</taxon>
        <taxon>Thermotogati</taxon>
        <taxon>Deinococcota</taxon>
        <taxon>Deinococci</taxon>
        <taxon>Thermales</taxon>
        <taxon>Thermaceae</taxon>
        <taxon>Calidithermus</taxon>
    </lineage>
</organism>
<dbReference type="InterPro" id="IPR003594">
    <property type="entry name" value="HATPase_dom"/>
</dbReference>
<dbReference type="FunFam" id="1.10.287.130:FF:000001">
    <property type="entry name" value="Two-component sensor histidine kinase"/>
    <property type="match status" value="1"/>
</dbReference>
<evidence type="ECO:0000256" key="4">
    <source>
        <dbReference type="ARBA" id="ARBA00022679"/>
    </source>
</evidence>
<keyword evidence="6" id="KW-0902">Two-component regulatory system</keyword>
<evidence type="ECO:0000256" key="2">
    <source>
        <dbReference type="ARBA" id="ARBA00012438"/>
    </source>
</evidence>
<dbReference type="Gene3D" id="3.30.565.10">
    <property type="entry name" value="Histidine kinase-like ATPase, C-terminal domain"/>
    <property type="match status" value="1"/>
</dbReference>
<feature type="domain" description="PAS" evidence="11">
    <location>
        <begin position="316"/>
        <end position="387"/>
    </location>
</feature>
<feature type="domain" description="PAC" evidence="12">
    <location>
        <begin position="390"/>
        <end position="443"/>
    </location>
</feature>
<dbReference type="PROSITE" id="PS50113">
    <property type="entry name" value="PAC"/>
    <property type="match status" value="1"/>
</dbReference>
<dbReference type="InterPro" id="IPR000014">
    <property type="entry name" value="PAS"/>
</dbReference>
<dbReference type="SMART" id="SM00091">
    <property type="entry name" value="PAS"/>
    <property type="match status" value="1"/>
</dbReference>
<comment type="catalytic activity">
    <reaction evidence="1">
        <text>ATP + protein L-histidine = ADP + protein N-phospho-L-histidine.</text>
        <dbReference type="EC" id="2.7.13.3"/>
    </reaction>
</comment>
<dbReference type="AlphaFoldDB" id="A0A399EVJ9"/>
<feature type="domain" description="Histidine kinase" evidence="9">
    <location>
        <begin position="461"/>
        <end position="675"/>
    </location>
</feature>
<dbReference type="InterPro" id="IPR013655">
    <property type="entry name" value="PAS_fold_3"/>
</dbReference>
<dbReference type="Gene3D" id="3.30.450.20">
    <property type="entry name" value="PAS domain"/>
    <property type="match status" value="1"/>
</dbReference>
<evidence type="ECO:0000256" key="7">
    <source>
        <dbReference type="ARBA" id="ARBA00023136"/>
    </source>
</evidence>
<dbReference type="PROSITE" id="PS50110">
    <property type="entry name" value="RESPONSE_REGULATORY"/>
    <property type="match status" value="1"/>
</dbReference>
<evidence type="ECO:0000256" key="3">
    <source>
        <dbReference type="ARBA" id="ARBA00022553"/>
    </source>
</evidence>
<dbReference type="Pfam" id="PF08447">
    <property type="entry name" value="PAS_3"/>
    <property type="match status" value="1"/>
</dbReference>
<feature type="modified residue" description="4-aspartylphosphate" evidence="8">
    <location>
        <position position="59"/>
    </location>
</feature>
<comment type="caution">
    <text evidence="13">The sequence shown here is derived from an EMBL/GenBank/DDBJ whole genome shotgun (WGS) entry which is preliminary data.</text>
</comment>
<evidence type="ECO:0000256" key="1">
    <source>
        <dbReference type="ARBA" id="ARBA00000085"/>
    </source>
</evidence>
<dbReference type="Gene3D" id="3.40.50.2300">
    <property type="match status" value="1"/>
</dbReference>
<dbReference type="InterPro" id="IPR001789">
    <property type="entry name" value="Sig_transdc_resp-reg_receiver"/>
</dbReference>
<dbReference type="GO" id="GO:0000155">
    <property type="term" value="F:phosphorelay sensor kinase activity"/>
    <property type="evidence" value="ECO:0007669"/>
    <property type="project" value="InterPro"/>
</dbReference>
<dbReference type="InterPro" id="IPR011006">
    <property type="entry name" value="CheY-like_superfamily"/>
</dbReference>
<dbReference type="InterPro" id="IPR005467">
    <property type="entry name" value="His_kinase_dom"/>
</dbReference>
<dbReference type="SUPFAM" id="SSF55874">
    <property type="entry name" value="ATPase domain of HSP90 chaperone/DNA topoisomerase II/histidine kinase"/>
    <property type="match status" value="1"/>
</dbReference>
<dbReference type="EMBL" id="QXDL01000029">
    <property type="protein sequence ID" value="RIH88068.1"/>
    <property type="molecule type" value="Genomic_DNA"/>
</dbReference>
<keyword evidence="3 8" id="KW-0597">Phosphoprotein</keyword>
<dbReference type="PROSITE" id="PS50112">
    <property type="entry name" value="PAS"/>
    <property type="match status" value="1"/>
</dbReference>
<dbReference type="SUPFAM" id="SSF47384">
    <property type="entry name" value="Homodimeric domain of signal transducing histidine kinase"/>
    <property type="match status" value="1"/>
</dbReference>
<dbReference type="CDD" id="cd00130">
    <property type="entry name" value="PAS"/>
    <property type="match status" value="1"/>
</dbReference>
<feature type="domain" description="Response regulatory" evidence="10">
    <location>
        <begin position="5"/>
        <end position="124"/>
    </location>
</feature>
<dbReference type="PANTHER" id="PTHR43711">
    <property type="entry name" value="TWO-COMPONENT HISTIDINE KINASE"/>
    <property type="match status" value="1"/>
</dbReference>
<dbReference type="InterPro" id="IPR029016">
    <property type="entry name" value="GAF-like_dom_sf"/>
</dbReference>
<sequence>MSRLRVLLVEDNPGDAFLVQELLEEAAPDAFALEHLTHLAPALERLQHERDPWDVVLLDLSLPDAQGLDTVHRMRAAAPVLPLVVMSGLGDQGVALAAVKEGAQDYLVKGQVDGQGLAKALRYAVERARTQQLLTEQNRLLHAARKRSELLAALSDALHAARTPEQVAQTAASHVGPLLKADYMALVQQDGDTLVLIHVWGRLPEPFARTAEGGIPRSVPSVMWQVIDRGTALYTEDYLSLPQHLDLDLPAYGVALEPVRGSDGKVRAVLSAGRPKLHGPWLETERELMARAAATLGLALERAEMMARLEASNRALESRLALALESAGMVAWEWDLRHRQVMFSDTAEQVLGGQAVQTLLGERYREVVHPEDQADFDARLRAALEHGDEYRATFRVWHSERNDYLWVEHRGRVSRDARGRPLILSGIAHDITPYRLAEAALRESEARLRQINESQKRFVSDAAHELRAPLTAILGNLELMERFPQMPPAEREEALREMRQEARRMHRLVSDLLTLARGDGGVTVRNDPLPLGDVLLTAFEEARHLARGHDLRLGSLAQAQVLGDSDYLKQLALILLDNALKYTPPDGWVELELSVREDKAEFRVRDNGPGIPTADLPRVFERFFRADTSRSHDPGGSGLGLAIAKWIVESHKGSIWLESEPGHGTTPVVQLPLAKVSQASAR</sequence>
<dbReference type="Pfam" id="PF00512">
    <property type="entry name" value="HisKA"/>
    <property type="match status" value="1"/>
</dbReference>
<dbReference type="SMART" id="SM00448">
    <property type="entry name" value="REC"/>
    <property type="match status" value="1"/>
</dbReference>
<dbReference type="SUPFAM" id="SSF55785">
    <property type="entry name" value="PYP-like sensor domain (PAS domain)"/>
    <property type="match status" value="1"/>
</dbReference>
<dbReference type="InterPro" id="IPR003018">
    <property type="entry name" value="GAF"/>
</dbReference>
<dbReference type="InterPro" id="IPR035965">
    <property type="entry name" value="PAS-like_dom_sf"/>
</dbReference>